<dbReference type="InterPro" id="IPR033130">
    <property type="entry name" value="RNase_T2_His_AS_2"/>
</dbReference>
<protein>
    <submittedName>
        <fullName evidence="4">Ribonuclease Oy</fullName>
    </submittedName>
</protein>
<dbReference type="Pfam" id="PF00445">
    <property type="entry name" value="Ribonuclease_T2"/>
    <property type="match status" value="1"/>
</dbReference>
<evidence type="ECO:0000256" key="1">
    <source>
        <dbReference type="ARBA" id="ARBA00007469"/>
    </source>
</evidence>
<reference evidence="4 5" key="1">
    <citation type="journal article" date="2016" name="Genome Biol. Evol.">
        <title>Gene Family Evolution Reflects Adaptation to Soil Environmental Stressors in the Genome of the Collembolan Orchesella cincta.</title>
        <authorList>
            <person name="Faddeeva-Vakhrusheva A."/>
            <person name="Derks M.F."/>
            <person name="Anvar S.Y."/>
            <person name="Agamennone V."/>
            <person name="Suring W."/>
            <person name="Smit S."/>
            <person name="van Straalen N.M."/>
            <person name="Roelofs D."/>
        </authorList>
    </citation>
    <scope>NUCLEOTIDE SEQUENCE [LARGE SCALE GENOMIC DNA]</scope>
    <source>
        <tissue evidence="4">Mixed pool</tissue>
    </source>
</reference>
<proteinExistence type="inferred from homology"/>
<keyword evidence="3" id="KW-1133">Transmembrane helix</keyword>
<evidence type="ECO:0000313" key="5">
    <source>
        <dbReference type="Proteomes" id="UP000094527"/>
    </source>
</evidence>
<feature type="transmembrane region" description="Helical" evidence="3">
    <location>
        <begin position="39"/>
        <end position="59"/>
    </location>
</feature>
<dbReference type="GO" id="GO:0005576">
    <property type="term" value="C:extracellular region"/>
    <property type="evidence" value="ECO:0007669"/>
    <property type="project" value="TreeGrafter"/>
</dbReference>
<dbReference type="PANTHER" id="PTHR11240:SF22">
    <property type="entry name" value="RIBONUCLEASE T2"/>
    <property type="match status" value="1"/>
</dbReference>
<dbReference type="GO" id="GO:0006401">
    <property type="term" value="P:RNA catabolic process"/>
    <property type="evidence" value="ECO:0007669"/>
    <property type="project" value="TreeGrafter"/>
</dbReference>
<dbReference type="InterPro" id="IPR036430">
    <property type="entry name" value="RNase_T2-like_sf"/>
</dbReference>
<gene>
    <name evidence="4" type="ORF">Ocin01_11495</name>
</gene>
<dbReference type="PROSITE" id="PS00531">
    <property type="entry name" value="RNASE_T2_2"/>
    <property type="match status" value="1"/>
</dbReference>
<comment type="caution">
    <text evidence="4">The sequence shown here is derived from an EMBL/GenBank/DDBJ whole genome shotgun (WGS) entry which is preliminary data.</text>
</comment>
<evidence type="ECO:0000256" key="3">
    <source>
        <dbReference type="SAM" id="Phobius"/>
    </source>
</evidence>
<dbReference type="AlphaFoldDB" id="A0A1D2MQ44"/>
<keyword evidence="3" id="KW-0812">Transmembrane</keyword>
<dbReference type="Gene3D" id="3.90.730.10">
    <property type="entry name" value="Ribonuclease T2-like"/>
    <property type="match status" value="1"/>
</dbReference>
<organism evidence="4 5">
    <name type="scientific">Orchesella cincta</name>
    <name type="common">Springtail</name>
    <name type="synonym">Podura cincta</name>
    <dbReference type="NCBI Taxonomy" id="48709"/>
    <lineage>
        <taxon>Eukaryota</taxon>
        <taxon>Metazoa</taxon>
        <taxon>Ecdysozoa</taxon>
        <taxon>Arthropoda</taxon>
        <taxon>Hexapoda</taxon>
        <taxon>Collembola</taxon>
        <taxon>Entomobryomorpha</taxon>
        <taxon>Entomobryoidea</taxon>
        <taxon>Orchesellidae</taxon>
        <taxon>Orchesellinae</taxon>
        <taxon>Orchesella</taxon>
    </lineage>
</organism>
<dbReference type="STRING" id="48709.A0A1D2MQ44"/>
<evidence type="ECO:0000256" key="2">
    <source>
        <dbReference type="RuleBase" id="RU004328"/>
    </source>
</evidence>
<keyword evidence="3" id="KW-0472">Membrane</keyword>
<dbReference type="InterPro" id="IPR001568">
    <property type="entry name" value="RNase_T2-like"/>
</dbReference>
<keyword evidence="5" id="KW-1185">Reference proteome</keyword>
<dbReference type="GO" id="GO:0033897">
    <property type="term" value="F:ribonuclease T2 activity"/>
    <property type="evidence" value="ECO:0007669"/>
    <property type="project" value="InterPro"/>
</dbReference>
<name>A0A1D2MQ44_ORCCI</name>
<comment type="similarity">
    <text evidence="1 2">Belongs to the RNase T2 family.</text>
</comment>
<accession>A0A1D2MQ44</accession>
<sequence>MAENGLLDKLSNQLVDSNKIPYVQMNKPKKAYWSTLDKALFWSVPLLIFIGIAALFLLVTQQEYFVRYNPLVQQTGENEGDSPLKWNELVFTQLWGYSSCLQFKDKRASSDVSCRYEDRASFWSIHGIWPSKAGTEGPSFCSRVQFNISQLDPIRSSLDEYWYEIDSTKQGNYFWSHEWKKHGSCAKQLNTFETELKYFNAGLDLRTKFDLFTALKNGGNIIPEKPADAEGYDVNKIEQSIKTALGTSATPYIQCLRKKGSSDSNDDADYYLLAVELCLTTDLQLIDCTHKKRLTSNLKDNALPCPKNTPIKYLDNTL</sequence>
<dbReference type="PANTHER" id="PTHR11240">
    <property type="entry name" value="RIBONUCLEASE T2"/>
    <property type="match status" value="1"/>
</dbReference>
<dbReference type="SUPFAM" id="SSF55895">
    <property type="entry name" value="Ribonuclease Rh-like"/>
    <property type="match status" value="1"/>
</dbReference>
<evidence type="ECO:0000313" key="4">
    <source>
        <dbReference type="EMBL" id="ODM95187.1"/>
    </source>
</evidence>
<dbReference type="Proteomes" id="UP000094527">
    <property type="component" value="Unassembled WGS sequence"/>
</dbReference>
<dbReference type="GO" id="GO:0003723">
    <property type="term" value="F:RNA binding"/>
    <property type="evidence" value="ECO:0007669"/>
    <property type="project" value="InterPro"/>
</dbReference>
<dbReference type="EMBL" id="LJIJ01000701">
    <property type="protein sequence ID" value="ODM95187.1"/>
    <property type="molecule type" value="Genomic_DNA"/>
</dbReference>
<dbReference type="OrthoDB" id="435754at2759"/>